<keyword evidence="1" id="KW-0812">Transmembrane</keyword>
<evidence type="ECO:0000313" key="2">
    <source>
        <dbReference type="EnsemblPlants" id="LPERR04G24130.1"/>
    </source>
</evidence>
<evidence type="ECO:0000256" key="1">
    <source>
        <dbReference type="SAM" id="Phobius"/>
    </source>
</evidence>
<feature type="transmembrane region" description="Helical" evidence="1">
    <location>
        <begin position="44"/>
        <end position="67"/>
    </location>
</feature>
<dbReference type="HOGENOM" id="CLU_1799408_0_0_1"/>
<keyword evidence="1" id="KW-1133">Transmembrane helix</keyword>
<protein>
    <submittedName>
        <fullName evidence="2">Uncharacterized protein</fullName>
    </submittedName>
</protein>
<accession>A0A0D9WAT2</accession>
<name>A0A0D9WAT2_9ORYZ</name>
<dbReference type="Proteomes" id="UP000032180">
    <property type="component" value="Chromosome 4"/>
</dbReference>
<feature type="transmembrane region" description="Helical" evidence="1">
    <location>
        <begin position="73"/>
        <end position="92"/>
    </location>
</feature>
<proteinExistence type="predicted"/>
<dbReference type="EnsemblPlants" id="LPERR04G24130.1">
    <property type="protein sequence ID" value="LPERR04G24130.1"/>
    <property type="gene ID" value="LPERR04G24130"/>
</dbReference>
<keyword evidence="1" id="KW-0472">Membrane</keyword>
<reference evidence="2" key="3">
    <citation type="submission" date="2015-04" db="UniProtKB">
        <authorList>
            <consortium name="EnsemblPlants"/>
        </authorList>
    </citation>
    <scope>IDENTIFICATION</scope>
</reference>
<organism evidence="2 3">
    <name type="scientific">Leersia perrieri</name>
    <dbReference type="NCBI Taxonomy" id="77586"/>
    <lineage>
        <taxon>Eukaryota</taxon>
        <taxon>Viridiplantae</taxon>
        <taxon>Streptophyta</taxon>
        <taxon>Embryophyta</taxon>
        <taxon>Tracheophyta</taxon>
        <taxon>Spermatophyta</taxon>
        <taxon>Magnoliopsida</taxon>
        <taxon>Liliopsida</taxon>
        <taxon>Poales</taxon>
        <taxon>Poaceae</taxon>
        <taxon>BOP clade</taxon>
        <taxon>Oryzoideae</taxon>
        <taxon>Oryzeae</taxon>
        <taxon>Oryzinae</taxon>
        <taxon>Leersia</taxon>
    </lineage>
</organism>
<dbReference type="AlphaFoldDB" id="A0A0D9WAT2"/>
<keyword evidence="3" id="KW-1185">Reference proteome</keyword>
<reference evidence="3" key="2">
    <citation type="submission" date="2013-12" db="EMBL/GenBank/DDBJ databases">
        <authorList>
            <person name="Yu Y."/>
            <person name="Lee S."/>
            <person name="de Baynast K."/>
            <person name="Wissotski M."/>
            <person name="Liu L."/>
            <person name="Talag J."/>
            <person name="Goicoechea J."/>
            <person name="Angelova A."/>
            <person name="Jetty R."/>
            <person name="Kudrna D."/>
            <person name="Golser W."/>
            <person name="Rivera L."/>
            <person name="Zhang J."/>
            <person name="Wing R."/>
        </authorList>
    </citation>
    <scope>NUCLEOTIDE SEQUENCE</scope>
</reference>
<evidence type="ECO:0000313" key="3">
    <source>
        <dbReference type="Proteomes" id="UP000032180"/>
    </source>
</evidence>
<reference evidence="2 3" key="1">
    <citation type="submission" date="2012-08" db="EMBL/GenBank/DDBJ databases">
        <title>Oryza genome evolution.</title>
        <authorList>
            <person name="Wing R.A."/>
        </authorList>
    </citation>
    <scope>NUCLEOTIDE SEQUENCE</scope>
</reference>
<sequence length="124" mass="13853">MAAENTQIPMNRAAEDEAARDIVEVNPHPREIARYKEKLRKFKASLSVTVVALVAGLGGIVGGIFLYHQYFPLIFAGALEFLVGIYGMYGHLKDFGLSVPQINDFSNEEHQMPPLGHDRIDEIR</sequence>
<dbReference type="Gramene" id="LPERR04G24130.1">
    <property type="protein sequence ID" value="LPERR04G24130.1"/>
    <property type="gene ID" value="LPERR04G24130"/>
</dbReference>